<protein>
    <submittedName>
        <fullName evidence="1">Uncharacterized protein</fullName>
    </submittedName>
</protein>
<accession>K0RWV3</accession>
<keyword evidence="2" id="KW-1185">Reference proteome</keyword>
<reference evidence="1 2" key="1">
    <citation type="journal article" date="2012" name="Genome Biol.">
        <title>Genome and low-iron response of an oceanic diatom adapted to chronic iron limitation.</title>
        <authorList>
            <person name="Lommer M."/>
            <person name="Specht M."/>
            <person name="Roy A.S."/>
            <person name="Kraemer L."/>
            <person name="Andreson R."/>
            <person name="Gutowska M.A."/>
            <person name="Wolf J."/>
            <person name="Bergner S.V."/>
            <person name="Schilhabel M.B."/>
            <person name="Klostermeier U.C."/>
            <person name="Beiko R.G."/>
            <person name="Rosenstiel P."/>
            <person name="Hippler M."/>
            <person name="Laroche J."/>
        </authorList>
    </citation>
    <scope>NUCLEOTIDE SEQUENCE [LARGE SCALE GENOMIC DNA]</scope>
    <source>
        <strain evidence="1 2">CCMP1005</strain>
    </source>
</reference>
<evidence type="ECO:0000313" key="2">
    <source>
        <dbReference type="Proteomes" id="UP000266841"/>
    </source>
</evidence>
<evidence type="ECO:0000313" key="1">
    <source>
        <dbReference type="EMBL" id="EJK56949.1"/>
    </source>
</evidence>
<gene>
    <name evidence="1" type="ORF">THAOC_23065</name>
</gene>
<sequence>MDRVEQGNASAYTLRTCHILSASASPAPLIRQDPMSSVLYVDHNGHLTPLTLAYHATASRHLSSGRSGEASVPEMIASIRAPMT</sequence>
<dbReference type="EMBL" id="AGNL01030070">
    <property type="protein sequence ID" value="EJK56949.1"/>
    <property type="molecule type" value="Genomic_DNA"/>
</dbReference>
<feature type="non-terminal residue" evidence="1">
    <location>
        <position position="84"/>
    </location>
</feature>
<dbReference type="AlphaFoldDB" id="K0RWV3"/>
<name>K0RWV3_THAOC</name>
<organism evidence="1 2">
    <name type="scientific">Thalassiosira oceanica</name>
    <name type="common">Marine diatom</name>
    <dbReference type="NCBI Taxonomy" id="159749"/>
    <lineage>
        <taxon>Eukaryota</taxon>
        <taxon>Sar</taxon>
        <taxon>Stramenopiles</taxon>
        <taxon>Ochrophyta</taxon>
        <taxon>Bacillariophyta</taxon>
        <taxon>Coscinodiscophyceae</taxon>
        <taxon>Thalassiosirophycidae</taxon>
        <taxon>Thalassiosirales</taxon>
        <taxon>Thalassiosiraceae</taxon>
        <taxon>Thalassiosira</taxon>
    </lineage>
</organism>
<proteinExistence type="predicted"/>
<comment type="caution">
    <text evidence="1">The sequence shown here is derived from an EMBL/GenBank/DDBJ whole genome shotgun (WGS) entry which is preliminary data.</text>
</comment>
<dbReference type="Proteomes" id="UP000266841">
    <property type="component" value="Unassembled WGS sequence"/>
</dbReference>